<dbReference type="CDD" id="cd11341">
    <property type="entry name" value="AmyAc_Pullulanase_LD-like"/>
    <property type="match status" value="1"/>
</dbReference>
<dbReference type="PANTHER" id="PTHR43002">
    <property type="entry name" value="GLYCOGEN DEBRANCHING ENZYME"/>
    <property type="match status" value="1"/>
</dbReference>
<comment type="similarity">
    <text evidence="1">Belongs to the glycosyl hydrolase 13 family.</text>
</comment>
<dbReference type="InterPro" id="IPR013780">
    <property type="entry name" value="Glyco_hydro_b"/>
</dbReference>
<evidence type="ECO:0000256" key="10">
    <source>
        <dbReference type="SAM" id="Phobius"/>
    </source>
</evidence>
<gene>
    <name evidence="12" type="ORF">Ctaglu_22920</name>
</gene>
<dbReference type="InterPro" id="IPR006047">
    <property type="entry name" value="GH13_cat_dom"/>
</dbReference>
<keyword evidence="10" id="KW-0812">Transmembrane</keyword>
<protein>
    <recommendedName>
        <fullName evidence="7">pullulanase</fullName>
        <ecNumber evidence="7">3.2.1.41</ecNumber>
    </recommendedName>
    <alternativeName>
        <fullName evidence="8">Alpha-dextrin endo-1,6-alpha-glucosidase</fullName>
    </alternativeName>
    <alternativeName>
        <fullName evidence="9">Pullulan 6-glucanohydrolase</fullName>
    </alternativeName>
</protein>
<dbReference type="InterPro" id="IPR013784">
    <property type="entry name" value="Carb-bd-like_fold"/>
</dbReference>
<dbReference type="GO" id="GO:0030246">
    <property type="term" value="F:carbohydrate binding"/>
    <property type="evidence" value="ECO:0007669"/>
    <property type="project" value="InterPro"/>
</dbReference>
<keyword evidence="2" id="KW-0732">Signal</keyword>
<organism evidence="12 13">
    <name type="scientific">Clostridium tagluense</name>
    <dbReference type="NCBI Taxonomy" id="360422"/>
    <lineage>
        <taxon>Bacteria</taxon>
        <taxon>Bacillati</taxon>
        <taxon>Bacillota</taxon>
        <taxon>Clostridia</taxon>
        <taxon>Eubacteriales</taxon>
        <taxon>Clostridiaceae</taxon>
        <taxon>Clostridium</taxon>
    </lineage>
</organism>
<evidence type="ECO:0000256" key="8">
    <source>
        <dbReference type="ARBA" id="ARBA00029618"/>
    </source>
</evidence>
<dbReference type="InterPro" id="IPR011840">
    <property type="entry name" value="PulA_typeI"/>
</dbReference>
<name>A0A401UMB3_9CLOT</name>
<feature type="transmembrane region" description="Helical" evidence="10">
    <location>
        <begin position="12"/>
        <end position="30"/>
    </location>
</feature>
<dbReference type="Gene3D" id="2.60.40.10">
    <property type="entry name" value="Immunoglobulins"/>
    <property type="match status" value="1"/>
</dbReference>
<dbReference type="InterPro" id="IPR049117">
    <property type="entry name" value="pulA_all-beta"/>
</dbReference>
<dbReference type="Pfam" id="PF03714">
    <property type="entry name" value="PUD"/>
    <property type="match status" value="1"/>
</dbReference>
<dbReference type="SUPFAM" id="SSF81296">
    <property type="entry name" value="E set domains"/>
    <property type="match status" value="1"/>
</dbReference>
<dbReference type="RefSeq" id="WP_125001689.1">
    <property type="nucleotide sequence ID" value="NZ_BHYK01000011.1"/>
</dbReference>
<dbReference type="SUPFAM" id="SSF49452">
    <property type="entry name" value="Starch-binding domain-like"/>
    <property type="match status" value="1"/>
</dbReference>
<comment type="caution">
    <text evidence="12">The sequence shown here is derived from an EMBL/GenBank/DDBJ whole genome shotgun (WGS) entry which is preliminary data.</text>
</comment>
<dbReference type="Pfam" id="PF02922">
    <property type="entry name" value="CBM_48"/>
    <property type="match status" value="1"/>
</dbReference>
<dbReference type="EC" id="3.2.1.41" evidence="7"/>
<dbReference type="CDD" id="cd10315">
    <property type="entry name" value="CBM41_pullulanase"/>
    <property type="match status" value="1"/>
</dbReference>
<evidence type="ECO:0000256" key="1">
    <source>
        <dbReference type="ARBA" id="ARBA00008061"/>
    </source>
</evidence>
<evidence type="ECO:0000256" key="4">
    <source>
        <dbReference type="ARBA" id="ARBA00022837"/>
    </source>
</evidence>
<evidence type="ECO:0000313" key="12">
    <source>
        <dbReference type="EMBL" id="GCD10669.1"/>
    </source>
</evidence>
<dbReference type="SMART" id="SM00642">
    <property type="entry name" value="Aamy"/>
    <property type="match status" value="1"/>
</dbReference>
<evidence type="ECO:0000256" key="7">
    <source>
        <dbReference type="ARBA" id="ARBA00024062"/>
    </source>
</evidence>
<feature type="transmembrane region" description="Helical" evidence="10">
    <location>
        <begin position="890"/>
        <end position="908"/>
    </location>
</feature>
<keyword evidence="10" id="KW-1133">Transmembrane helix</keyword>
<dbReference type="CDD" id="cd02860">
    <property type="entry name" value="E_set_Pullulanase"/>
    <property type="match status" value="1"/>
</dbReference>
<evidence type="ECO:0000256" key="9">
    <source>
        <dbReference type="ARBA" id="ARBA00031076"/>
    </source>
</evidence>
<keyword evidence="10" id="KW-0472">Membrane</keyword>
<evidence type="ECO:0000256" key="2">
    <source>
        <dbReference type="ARBA" id="ARBA00022729"/>
    </source>
</evidence>
<feature type="domain" description="Glycosyl hydrolase family 13 catalytic" evidence="11">
    <location>
        <begin position="384"/>
        <end position="780"/>
    </location>
</feature>
<dbReference type="InterPro" id="IPR017853">
    <property type="entry name" value="GH"/>
</dbReference>
<dbReference type="GO" id="GO:0005975">
    <property type="term" value="P:carbohydrate metabolic process"/>
    <property type="evidence" value="ECO:0007669"/>
    <property type="project" value="InterPro"/>
</dbReference>
<dbReference type="Pfam" id="PF21653">
    <property type="entry name" value="pulA_all-beta"/>
    <property type="match status" value="1"/>
</dbReference>
<evidence type="ECO:0000256" key="3">
    <source>
        <dbReference type="ARBA" id="ARBA00022801"/>
    </source>
</evidence>
<accession>A0A401UMB3</accession>
<proteinExistence type="inferred from homology"/>
<dbReference type="Pfam" id="PF00128">
    <property type="entry name" value="Alpha-amylase"/>
    <property type="match status" value="1"/>
</dbReference>
<dbReference type="EMBL" id="BHYK01000011">
    <property type="protein sequence ID" value="GCD10669.1"/>
    <property type="molecule type" value="Genomic_DNA"/>
</dbReference>
<dbReference type="SUPFAM" id="SSF51445">
    <property type="entry name" value="(Trans)glycosidases"/>
    <property type="match status" value="1"/>
</dbReference>
<dbReference type="Gene3D" id="2.60.40.1110">
    <property type="match status" value="1"/>
</dbReference>
<dbReference type="InterPro" id="IPR014756">
    <property type="entry name" value="Ig_E-set"/>
</dbReference>
<dbReference type="Proteomes" id="UP000287872">
    <property type="component" value="Unassembled WGS sequence"/>
</dbReference>
<dbReference type="OrthoDB" id="9761875at2"/>
<dbReference type="GO" id="GO:0051060">
    <property type="term" value="F:pullulanase activity"/>
    <property type="evidence" value="ECO:0007669"/>
    <property type="project" value="UniProtKB-EC"/>
</dbReference>
<evidence type="ECO:0000256" key="5">
    <source>
        <dbReference type="ARBA" id="ARBA00023295"/>
    </source>
</evidence>
<keyword evidence="3" id="KW-0378">Hydrolase</keyword>
<keyword evidence="4" id="KW-0106">Calcium</keyword>
<evidence type="ECO:0000313" key="13">
    <source>
        <dbReference type="Proteomes" id="UP000287872"/>
    </source>
</evidence>
<keyword evidence="13" id="KW-1185">Reference proteome</keyword>
<dbReference type="Gene3D" id="3.20.20.80">
    <property type="entry name" value="Glycosidases"/>
    <property type="match status" value="1"/>
</dbReference>
<keyword evidence="5" id="KW-0326">Glycosidase</keyword>
<dbReference type="NCBIfam" id="TIGR02104">
    <property type="entry name" value="pulA_typeI"/>
    <property type="match status" value="1"/>
</dbReference>
<sequence>MNFKIGKNKSKTLSIFLVAVLVITELLLLMPNVKTFAQSGKTKIIIHYAKTPNSDLKWNMWLWTDKNDESKFEFNGKDEFGKVCVAEFDGALNKLGFIVRTDEWRKDTVDDRFIEKFNNGVGEVWLKGGDTKVYYSLAEASAGGSKLAAVPPIAIGKTSEFIVAKLDEMNSISIETNIAFPFTAKGNEGIIVKSDGQILTVKKVTSDEVITGITTVAKIELSENVNLGKKITVSKLGFPEKEVVLGDVMKSASFEKMFYYEGTDLGNTYSKDKTSFRVWAPTATEVKLVTYKKWNDKIGIDSSMKKGEKGTWTFDLNGDQKDVFYTYKVNIEGVWTEAVDPYARSVSANGDKGAVIDLKGTDPEIWNPGEKPNFTNLNDAIIYELHVRDFSIDKNSGMENKGKFLAFTEKGTKGTDGKRTGVDYIKDLGVTHVELMPIFDYASVDETSSKAQYNWGYNPKNYNAPEGSYSTDPYNPSVRVKELKQAVQSLHDNGLRVNMDVVYNHMYSSNDSNFNKLVPGYYFRYDKDGTATNESGFGNTIASENAMARKFIVDSVMYWAKEYNLDGFRFDLMGLLDINTMTEIRKKLSSLDPSILIMGEGLDMGTTLLSDAKATQKNASKMPGISLFNDIIRDGIKGSVLDAKAKGFVNGKSYEETKIEKGIVGGIDYSNDIKTWGKISPLQSVNYVETHDNNTLWDKLLLTNPKDDNEIRLKMHKLADSIILTSQGIPFFQAGQEFLRTKGGNSNSYKSNDTVNKLDWTLKSKNIDTVNYFKGLIKLRKEHPAFKMNSAEMIKQNLKFLKSPQNVVAYEISHNANMDTWSDIVVAFNANREDVTIKLSKSCTWNIVVDGEKSGVKTIKQFKGDSLVVPALSSIVIYDGSENVFTTLPFWIYTVLILCGVTYLILFLKGRKQSLE</sequence>
<dbReference type="SMR" id="A0A401UMB3"/>
<reference evidence="12 13" key="1">
    <citation type="submission" date="2018-11" db="EMBL/GenBank/DDBJ databases">
        <title>Genome sequencing and assembly of Clostridium tagluense strain A121.</title>
        <authorList>
            <person name="Murakami T."/>
            <person name="Segawa T."/>
            <person name="Shcherbakova V.A."/>
            <person name="Mori H."/>
            <person name="Yoshimura Y."/>
        </authorList>
    </citation>
    <scope>NUCLEOTIDE SEQUENCE [LARGE SCALE GENOMIC DNA]</scope>
    <source>
        <strain evidence="12 13">A121</strain>
    </source>
</reference>
<dbReference type="AlphaFoldDB" id="A0A401UMB3"/>
<dbReference type="InterPro" id="IPR005323">
    <property type="entry name" value="CBM41_pullulanase"/>
</dbReference>
<evidence type="ECO:0000259" key="11">
    <source>
        <dbReference type="SMART" id="SM00642"/>
    </source>
</evidence>
<dbReference type="Gene3D" id="2.60.40.1180">
    <property type="entry name" value="Golgi alpha-mannosidase II"/>
    <property type="match status" value="1"/>
</dbReference>
<comment type="catalytic activity">
    <reaction evidence="6">
        <text>Hydrolysis of (1-&gt;6)-alpha-D-glucosidic linkages in pullulan, amylopectin and glycogen, and in the alpha- and beta-limit dextrins of amylopectin and glycogen.</text>
        <dbReference type="EC" id="3.2.1.41"/>
    </reaction>
</comment>
<dbReference type="InterPro" id="IPR013783">
    <property type="entry name" value="Ig-like_fold"/>
</dbReference>
<evidence type="ECO:0000256" key="6">
    <source>
        <dbReference type="ARBA" id="ARBA00023965"/>
    </source>
</evidence>
<dbReference type="InterPro" id="IPR004193">
    <property type="entry name" value="Glyco_hydro_13_N"/>
</dbReference>